<dbReference type="InterPro" id="IPR036892">
    <property type="entry name" value="L27_dom_sf"/>
</dbReference>
<keyword evidence="3" id="KW-1185">Reference proteome</keyword>
<dbReference type="GeneTree" id="ENSGT00940000175781"/>
<reference evidence="2" key="1">
    <citation type="submission" date="2025-08" db="UniProtKB">
        <authorList>
            <consortium name="Ensembl"/>
        </authorList>
    </citation>
    <scope>IDENTIFICATION</scope>
</reference>
<dbReference type="Ensembl" id="ENSLLTT00000020787.1">
    <property type="protein sequence ID" value="ENSLLTP00000020045.1"/>
    <property type="gene ID" value="ENSLLTG00000015024.1"/>
</dbReference>
<evidence type="ECO:0000259" key="1">
    <source>
        <dbReference type="Pfam" id="PF09058"/>
    </source>
</evidence>
<proteinExistence type="predicted"/>
<feature type="domain" description="L27-1" evidence="1">
    <location>
        <begin position="7"/>
        <end position="50"/>
    </location>
</feature>
<evidence type="ECO:0000313" key="2">
    <source>
        <dbReference type="Ensembl" id="ENSLLTP00000020045.1"/>
    </source>
</evidence>
<sequence>IPVRTWDTQRAVAILARYQGVLQSPAEQPLRASVEKVVRVFQSELFQALLGKGGWQRPSAQAMPLLGVTLGIGPLKPELLLGG</sequence>
<dbReference type="SUPFAM" id="SSF101288">
    <property type="entry name" value="L27 domain"/>
    <property type="match status" value="1"/>
</dbReference>
<evidence type="ECO:0000313" key="3">
    <source>
        <dbReference type="Proteomes" id="UP000694406"/>
    </source>
</evidence>
<dbReference type="Gene3D" id="1.10.287.470">
    <property type="entry name" value="Helix hairpin bin"/>
    <property type="match status" value="1"/>
</dbReference>
<dbReference type="Proteomes" id="UP000694406">
    <property type="component" value="Unplaced"/>
</dbReference>
<protein>
    <recommendedName>
        <fullName evidence="1">L27-1 domain-containing protein</fullName>
    </recommendedName>
</protein>
<reference evidence="2" key="2">
    <citation type="submission" date="2025-09" db="UniProtKB">
        <authorList>
            <consortium name="Ensembl"/>
        </authorList>
    </citation>
    <scope>IDENTIFICATION</scope>
</reference>
<name>A0A8C5SQ47_LATLA</name>
<organism evidence="2 3">
    <name type="scientific">Laticauda laticaudata</name>
    <name type="common">Blue-ringed sea krait</name>
    <name type="synonym">Blue-lipped sea krait</name>
    <dbReference type="NCBI Taxonomy" id="8630"/>
    <lineage>
        <taxon>Eukaryota</taxon>
        <taxon>Metazoa</taxon>
        <taxon>Chordata</taxon>
        <taxon>Craniata</taxon>
        <taxon>Vertebrata</taxon>
        <taxon>Euteleostomi</taxon>
        <taxon>Lepidosauria</taxon>
        <taxon>Squamata</taxon>
        <taxon>Bifurcata</taxon>
        <taxon>Unidentata</taxon>
        <taxon>Episquamata</taxon>
        <taxon>Toxicofera</taxon>
        <taxon>Serpentes</taxon>
        <taxon>Colubroidea</taxon>
        <taxon>Elapidae</taxon>
        <taxon>Laticaudinae</taxon>
        <taxon>Laticauda</taxon>
    </lineage>
</organism>
<dbReference type="Pfam" id="PF09058">
    <property type="entry name" value="L27_1"/>
    <property type="match status" value="1"/>
</dbReference>
<dbReference type="InterPro" id="IPR015143">
    <property type="entry name" value="L27_1"/>
</dbReference>
<dbReference type="AlphaFoldDB" id="A0A8C5SQ47"/>
<accession>A0A8C5SQ47</accession>